<keyword evidence="1" id="KW-0472">Membrane</keyword>
<dbReference type="KEGG" id="vg:26613297"/>
<keyword evidence="3" id="KW-1185">Reference proteome</keyword>
<keyword evidence="1" id="KW-0812">Transmembrane</keyword>
<name>A0A0K1LQG8_9CAUD</name>
<proteinExistence type="predicted"/>
<dbReference type="GeneID" id="26613297"/>
<gene>
    <name evidence="2" type="ORF">CPT_Matisse114</name>
</gene>
<dbReference type="RefSeq" id="YP_009194358.1">
    <property type="nucleotide sequence ID" value="NC_028750.1"/>
</dbReference>
<organism evidence="2 3">
    <name type="scientific">Klebsiella phage Matisse</name>
    <dbReference type="NCBI Taxonomy" id="1675607"/>
    <lineage>
        <taxon>Viruses</taxon>
        <taxon>Duplodnaviria</taxon>
        <taxon>Heunggongvirae</taxon>
        <taxon>Uroviricota</taxon>
        <taxon>Caudoviricetes</taxon>
        <taxon>Pantevenvirales</taxon>
        <taxon>Straboviridae</taxon>
        <taxon>Slopekvirus</taxon>
        <taxon>Slopekvirus matisse</taxon>
    </lineage>
</organism>
<protein>
    <submittedName>
        <fullName evidence="2">Uncharacterized protein</fullName>
    </submittedName>
</protein>
<evidence type="ECO:0000256" key="1">
    <source>
        <dbReference type="SAM" id="Phobius"/>
    </source>
</evidence>
<dbReference type="Proteomes" id="UP000203408">
    <property type="component" value="Segment"/>
</dbReference>
<evidence type="ECO:0000313" key="2">
    <source>
        <dbReference type="EMBL" id="AKU44418.1"/>
    </source>
</evidence>
<feature type="transmembrane region" description="Helical" evidence="1">
    <location>
        <begin position="31"/>
        <end position="51"/>
    </location>
</feature>
<dbReference type="EMBL" id="KT001918">
    <property type="protein sequence ID" value="AKU44418.1"/>
    <property type="molecule type" value="Genomic_DNA"/>
</dbReference>
<accession>A0A0K1LQG8</accession>
<keyword evidence="1" id="KW-1133">Transmembrane helix</keyword>
<reference evidence="2 3" key="1">
    <citation type="journal article" date="2015" name="Genome Announc.">
        <title>Complete Genome Sequence of Carbapenemase-Producing Klebsiella pneumoniae Myophage Matisse.</title>
        <authorList>
            <person name="Provasek V.E."/>
            <person name="Lessor L.E."/>
            <person name="Cahill J.L."/>
            <person name="Rasche E.S."/>
            <person name="Kuty Everett G.F."/>
        </authorList>
    </citation>
    <scope>NUCLEOTIDE SEQUENCE [LARGE SCALE GENOMIC DNA]</scope>
</reference>
<sequence>MISLFAFVSVVVLIFAGGVIYHGCDRREDKVILWGIVFALIPLFMIGNMVMR</sequence>
<feature type="transmembrane region" description="Helical" evidence="1">
    <location>
        <begin position="6"/>
        <end position="24"/>
    </location>
</feature>
<evidence type="ECO:0000313" key="3">
    <source>
        <dbReference type="Proteomes" id="UP000203408"/>
    </source>
</evidence>